<protein>
    <submittedName>
        <fullName evidence="2">Uncharacterized protein</fullName>
    </submittedName>
</protein>
<evidence type="ECO:0000313" key="3">
    <source>
        <dbReference type="Proteomes" id="UP000800097"/>
    </source>
</evidence>
<organism evidence="2 3">
    <name type="scientific">Westerdykella ornata</name>
    <dbReference type="NCBI Taxonomy" id="318751"/>
    <lineage>
        <taxon>Eukaryota</taxon>
        <taxon>Fungi</taxon>
        <taxon>Dikarya</taxon>
        <taxon>Ascomycota</taxon>
        <taxon>Pezizomycotina</taxon>
        <taxon>Dothideomycetes</taxon>
        <taxon>Pleosporomycetidae</taxon>
        <taxon>Pleosporales</taxon>
        <taxon>Sporormiaceae</taxon>
        <taxon>Westerdykella</taxon>
    </lineage>
</organism>
<name>A0A6A6JP64_WESOR</name>
<feature type="compositionally biased region" description="Polar residues" evidence="1">
    <location>
        <begin position="74"/>
        <end position="87"/>
    </location>
</feature>
<dbReference type="Proteomes" id="UP000800097">
    <property type="component" value="Unassembled WGS sequence"/>
</dbReference>
<sequence length="114" mass="12242">MMTMMVVNARYPRVLLLSCCGSLKSAAFSVDGIKPACLNLARCRSPTSVCNSECKGRASFTAPTTQPPPRGRQDASTNPSTKKNNLDMQRPQEAVLSARPTQGFPAPLNAVVYP</sequence>
<dbReference type="GeneID" id="54547543"/>
<proteinExistence type="predicted"/>
<gene>
    <name evidence="2" type="ORF">EI97DRAFT_281901</name>
</gene>
<accession>A0A6A6JP64</accession>
<feature type="region of interest" description="Disordered" evidence="1">
    <location>
        <begin position="50"/>
        <end position="114"/>
    </location>
</feature>
<keyword evidence="3" id="KW-1185">Reference proteome</keyword>
<dbReference type="RefSeq" id="XP_033655574.1">
    <property type="nucleotide sequence ID" value="XM_033794368.1"/>
</dbReference>
<evidence type="ECO:0000313" key="2">
    <source>
        <dbReference type="EMBL" id="KAF2278035.1"/>
    </source>
</evidence>
<reference evidence="2" key="1">
    <citation type="journal article" date="2020" name="Stud. Mycol.">
        <title>101 Dothideomycetes genomes: a test case for predicting lifestyles and emergence of pathogens.</title>
        <authorList>
            <person name="Haridas S."/>
            <person name="Albert R."/>
            <person name="Binder M."/>
            <person name="Bloem J."/>
            <person name="Labutti K."/>
            <person name="Salamov A."/>
            <person name="Andreopoulos B."/>
            <person name="Baker S."/>
            <person name="Barry K."/>
            <person name="Bills G."/>
            <person name="Bluhm B."/>
            <person name="Cannon C."/>
            <person name="Castanera R."/>
            <person name="Culley D."/>
            <person name="Daum C."/>
            <person name="Ezra D."/>
            <person name="Gonzalez J."/>
            <person name="Henrissat B."/>
            <person name="Kuo A."/>
            <person name="Liang C."/>
            <person name="Lipzen A."/>
            <person name="Lutzoni F."/>
            <person name="Magnuson J."/>
            <person name="Mondo S."/>
            <person name="Nolan M."/>
            <person name="Ohm R."/>
            <person name="Pangilinan J."/>
            <person name="Park H.-J."/>
            <person name="Ramirez L."/>
            <person name="Alfaro M."/>
            <person name="Sun H."/>
            <person name="Tritt A."/>
            <person name="Yoshinaga Y."/>
            <person name="Zwiers L.-H."/>
            <person name="Turgeon B."/>
            <person name="Goodwin S."/>
            <person name="Spatafora J."/>
            <person name="Crous P."/>
            <person name="Grigoriev I."/>
        </authorList>
    </citation>
    <scope>NUCLEOTIDE SEQUENCE</scope>
    <source>
        <strain evidence="2">CBS 379.55</strain>
    </source>
</reference>
<dbReference type="EMBL" id="ML986489">
    <property type="protein sequence ID" value="KAF2278035.1"/>
    <property type="molecule type" value="Genomic_DNA"/>
</dbReference>
<dbReference type="AlphaFoldDB" id="A0A6A6JP64"/>
<evidence type="ECO:0000256" key="1">
    <source>
        <dbReference type="SAM" id="MobiDB-lite"/>
    </source>
</evidence>